<gene>
    <name evidence="6" type="ORF">PtA15_1A6</name>
</gene>
<keyword evidence="1 3" id="KW-0728">SH3 domain</keyword>
<dbReference type="PROSITE" id="PS50002">
    <property type="entry name" value="SH3"/>
    <property type="match status" value="1"/>
</dbReference>
<feature type="region of interest" description="Disordered" evidence="4">
    <location>
        <begin position="1"/>
        <end position="32"/>
    </location>
</feature>
<feature type="domain" description="SH3" evidence="5">
    <location>
        <begin position="36"/>
        <end position="101"/>
    </location>
</feature>
<feature type="region of interest" description="Disordered" evidence="4">
    <location>
        <begin position="104"/>
        <end position="255"/>
    </location>
</feature>
<evidence type="ECO:0000256" key="1">
    <source>
        <dbReference type="ARBA" id="ARBA00022443"/>
    </source>
</evidence>
<feature type="compositionally biased region" description="Low complexity" evidence="4">
    <location>
        <begin position="22"/>
        <end position="32"/>
    </location>
</feature>
<evidence type="ECO:0000256" key="4">
    <source>
        <dbReference type="SAM" id="MobiDB-lite"/>
    </source>
</evidence>
<reference evidence="6" key="1">
    <citation type="submission" date="2022-10" db="EMBL/GenBank/DDBJ databases">
        <title>Puccinia triticina Genome sequencing and assembly.</title>
        <authorList>
            <person name="Li C."/>
        </authorList>
    </citation>
    <scope>NUCLEOTIDE SEQUENCE</scope>
    <source>
        <strain evidence="6">Pt15</strain>
    </source>
</reference>
<dbReference type="SUPFAM" id="SSF50044">
    <property type="entry name" value="SH3-domain"/>
    <property type="match status" value="2"/>
</dbReference>
<keyword evidence="7" id="KW-1185">Reference proteome</keyword>
<keyword evidence="2" id="KW-0677">Repeat</keyword>
<dbReference type="PANTHER" id="PTHR15706">
    <property type="entry name" value="SH3 MULTIPLE DOMAIN"/>
    <property type="match status" value="1"/>
</dbReference>
<evidence type="ECO:0000313" key="6">
    <source>
        <dbReference type="EMBL" id="WAQ80668.1"/>
    </source>
</evidence>
<proteinExistence type="predicted"/>
<dbReference type="SMART" id="SM00326">
    <property type="entry name" value="SH3"/>
    <property type="match status" value="2"/>
</dbReference>
<evidence type="ECO:0000256" key="3">
    <source>
        <dbReference type="PROSITE-ProRule" id="PRU00192"/>
    </source>
</evidence>
<dbReference type="EMBL" id="CP110421">
    <property type="protein sequence ID" value="WAQ80668.1"/>
    <property type="molecule type" value="Genomic_DNA"/>
</dbReference>
<organism evidence="6 7">
    <name type="scientific">Puccinia triticina</name>
    <dbReference type="NCBI Taxonomy" id="208348"/>
    <lineage>
        <taxon>Eukaryota</taxon>
        <taxon>Fungi</taxon>
        <taxon>Dikarya</taxon>
        <taxon>Basidiomycota</taxon>
        <taxon>Pucciniomycotina</taxon>
        <taxon>Pucciniomycetes</taxon>
        <taxon>Pucciniales</taxon>
        <taxon>Pucciniaceae</taxon>
        <taxon>Puccinia</taxon>
    </lineage>
</organism>
<dbReference type="Proteomes" id="UP001164743">
    <property type="component" value="Chromosome 1A"/>
</dbReference>
<feature type="compositionally biased region" description="Polar residues" evidence="4">
    <location>
        <begin position="147"/>
        <end position="156"/>
    </location>
</feature>
<feature type="compositionally biased region" description="Low complexity" evidence="4">
    <location>
        <begin position="210"/>
        <end position="223"/>
    </location>
</feature>
<protein>
    <recommendedName>
        <fullName evidence="5">SH3 domain-containing protein</fullName>
    </recommendedName>
</protein>
<dbReference type="InterPro" id="IPR001683">
    <property type="entry name" value="PX_dom"/>
</dbReference>
<dbReference type="Gene3D" id="2.30.30.40">
    <property type="entry name" value="SH3 Domains"/>
    <property type="match status" value="1"/>
</dbReference>
<evidence type="ECO:0000313" key="7">
    <source>
        <dbReference type="Proteomes" id="UP001164743"/>
    </source>
</evidence>
<dbReference type="GeneID" id="77806538"/>
<feature type="compositionally biased region" description="Basic residues" evidence="4">
    <location>
        <begin position="137"/>
        <end position="146"/>
    </location>
</feature>
<dbReference type="Pfam" id="PF00787">
    <property type="entry name" value="PX"/>
    <property type="match status" value="1"/>
</dbReference>
<accession>A0ABY7C8I8</accession>
<sequence>MRRSYCHSAKGSRSNLQAAIKSPPSRSSSQTPTRIPLQAALKAIQSHQPHRPIELAFQIGEIFQVKGESVESDGSVWLDVMSPVSGLRGIVPLHKFRIISLPNQSAHDHQPSQPQLHQQLHPPTHPSSDDKFLHSRSLQRIRKRLSSHSTSNNQPLKSPPAAAGEKAPGSGTQPEAFPFPPVDLYQPPSEPPESPVGATRPRNRRSITVGSTKPPNPSGSSSNPRKRFLSQSAQANNVPPSAQKSPVEPNSPAQSKPAQLLYGVVKHAFQSESEYELNAQAGEPIIINAYSDLGWFVCKPISRLGGHGLLPVSHVQICDMSTGMELSPANLDQFARSSGLPRVNEWEEATAAYLCRRIPLGSFETPVVPSPPSSDALPTVTLSEPPKPLYAECPPTVPSAKKVMASSELVREWQRRQMEDTLLIQPPSPPRQSMYASAARCCAGQGTFIMGTAESLTECEGQFWFTLKVMLVFPNETAHSTKTLTIHRSYEDLVKFDRSLQSHLRITSKNDAEELQMPWLMEHVSGNMVDQQFCSYQVDELTGYLYQLSRASVEIRKLREVYDFLGPRQGDLELEEEMGATMGQVNEDAIIQYLDEMALSSAKNDLNDNLAKSSPTASQSTFADRTTVSSVYDSFNFHRHHSDPSLDYIPSSPSSHPSTKLKACTSTSLTKTPVKSYYNSDGQFTKMKICDLHSNDVIAIKVPSTVGLDELTEKIHNRFNETSSSTGCSAGDDFFGDRSVHLKYLNGNLLDQSCIDFDDCESLLDGGDAVPPHLGPGTFVRITNDAQLRKWIDTKNKLVLYI</sequence>
<dbReference type="SUPFAM" id="SSF64268">
    <property type="entry name" value="PX domain"/>
    <property type="match status" value="1"/>
</dbReference>
<dbReference type="InterPro" id="IPR001452">
    <property type="entry name" value="SH3_domain"/>
</dbReference>
<dbReference type="PANTHER" id="PTHR15706:SF2">
    <property type="entry name" value="SH3 AND PX DOMAIN-CONTAINING PROTEIN 2A"/>
    <property type="match status" value="1"/>
</dbReference>
<feature type="compositionally biased region" description="Polar residues" evidence="4">
    <location>
        <begin position="229"/>
        <end position="244"/>
    </location>
</feature>
<feature type="compositionally biased region" description="Low complexity" evidence="4">
    <location>
        <begin position="111"/>
        <end position="122"/>
    </location>
</feature>
<dbReference type="SUPFAM" id="SSF54277">
    <property type="entry name" value="CAD &amp; PB1 domains"/>
    <property type="match status" value="1"/>
</dbReference>
<dbReference type="Gene3D" id="3.30.1520.10">
    <property type="entry name" value="Phox-like domain"/>
    <property type="match status" value="1"/>
</dbReference>
<name>A0ABY7C8I8_9BASI</name>
<dbReference type="InterPro" id="IPR051228">
    <property type="entry name" value="NADPH_Oxidase/PX-Domain"/>
</dbReference>
<evidence type="ECO:0000259" key="5">
    <source>
        <dbReference type="PROSITE" id="PS50002"/>
    </source>
</evidence>
<dbReference type="InterPro" id="IPR036871">
    <property type="entry name" value="PX_dom_sf"/>
</dbReference>
<evidence type="ECO:0000256" key="2">
    <source>
        <dbReference type="ARBA" id="ARBA00022737"/>
    </source>
</evidence>
<dbReference type="InterPro" id="IPR036028">
    <property type="entry name" value="SH3-like_dom_sf"/>
</dbReference>
<dbReference type="RefSeq" id="XP_053016223.1">
    <property type="nucleotide sequence ID" value="XM_053165755.1"/>
</dbReference>